<evidence type="ECO:0000313" key="2">
    <source>
        <dbReference type="Proteomes" id="UP000194798"/>
    </source>
</evidence>
<dbReference type="PANTHER" id="PTHR34301">
    <property type="entry name" value="DNA-BINDING PROTEIN-RELATED"/>
    <property type="match status" value="1"/>
</dbReference>
<dbReference type="OrthoDB" id="6951663at2"/>
<dbReference type="AlphaFoldDB" id="A0A251XBF1"/>
<dbReference type="RefSeq" id="WP_086487015.1">
    <property type="nucleotide sequence ID" value="NZ_MSLT01000006.1"/>
</dbReference>
<dbReference type="Gene3D" id="3.40.50.300">
    <property type="entry name" value="P-loop containing nucleotide triphosphate hydrolases"/>
    <property type="match status" value="1"/>
</dbReference>
<reference evidence="1 2" key="1">
    <citation type="submission" date="2016-12" db="EMBL/GenBank/DDBJ databases">
        <title>Thioflexothrix psekupsii D3 genome sequencing and assembly.</title>
        <authorList>
            <person name="Fomenkov A."/>
            <person name="Vincze T."/>
            <person name="Grabovich M."/>
            <person name="Anton B.P."/>
            <person name="Dubinina G."/>
            <person name="Orlova M."/>
            <person name="Belousova E."/>
            <person name="Roberts R.J."/>
        </authorList>
    </citation>
    <scope>NUCLEOTIDE SEQUENCE [LARGE SCALE GENOMIC DNA]</scope>
    <source>
        <strain evidence="1">D3</strain>
    </source>
</reference>
<evidence type="ECO:0000313" key="1">
    <source>
        <dbReference type="EMBL" id="OUD15420.1"/>
    </source>
</evidence>
<dbReference type="SUPFAM" id="SSF52540">
    <property type="entry name" value="P-loop containing nucleoside triphosphate hydrolases"/>
    <property type="match status" value="1"/>
</dbReference>
<dbReference type="InterPro" id="IPR027417">
    <property type="entry name" value="P-loop_NTPase"/>
</dbReference>
<sequence>MLNGLFYIEFTEEFPLNLHHLQVYFPNQNETAPQILAQLQQDCPFETVLIIYNNSGVSTSQFIFIQSSELTAWLLHKNPLLNFCHLLAKNMELKQLSPFQNYGTVHLHNVFLTRQSILKTILANPMQNYALIGGRQLGKTSILKFLLNYYQNKSLECHYLIVRDNSLLQLLKSILKSKKKQLILLDEADDFIAHDRAKGYPILQHLQHLHLNGKISIIFAGHYELLTEWHSNSPYRDFAEAILVETFNINTCQSFIENSLQYLNCRFIEQESLTQFIKMLGGRPNLIITACQDLLSLEKQQVEKNDVEKVLNGLKPNLLAQVGLSSGEAEQILEKILILTALFTQQSYFSQQDMCRILENFGFSLSDSLIQSTIQRLSLAGIFRLEKATYVLTIPLLRQVFLQDSIGLLLAQNITQYKAWRRMS</sequence>
<dbReference type="Proteomes" id="UP000194798">
    <property type="component" value="Unassembled WGS sequence"/>
</dbReference>
<gene>
    <name evidence="1" type="ORF">TPSD3_02510</name>
</gene>
<protein>
    <submittedName>
        <fullName evidence="1">Uncharacterized protein</fullName>
    </submittedName>
</protein>
<comment type="caution">
    <text evidence="1">The sequence shown here is derived from an EMBL/GenBank/DDBJ whole genome shotgun (WGS) entry which is preliminary data.</text>
</comment>
<name>A0A251XBF1_9GAMM</name>
<keyword evidence="2" id="KW-1185">Reference proteome</keyword>
<dbReference type="PANTHER" id="PTHR34301:SF8">
    <property type="entry name" value="ATPASE DOMAIN-CONTAINING PROTEIN"/>
    <property type="match status" value="1"/>
</dbReference>
<organism evidence="1 2">
    <name type="scientific">Thioflexithrix psekupsensis</name>
    <dbReference type="NCBI Taxonomy" id="1570016"/>
    <lineage>
        <taxon>Bacteria</taxon>
        <taxon>Pseudomonadati</taxon>
        <taxon>Pseudomonadota</taxon>
        <taxon>Gammaproteobacteria</taxon>
        <taxon>Thiotrichales</taxon>
        <taxon>Thioflexithrix</taxon>
    </lineage>
</organism>
<accession>A0A251XBF1</accession>
<dbReference type="EMBL" id="MSLT01000006">
    <property type="protein sequence ID" value="OUD15420.1"/>
    <property type="molecule type" value="Genomic_DNA"/>
</dbReference>
<proteinExistence type="predicted"/>